<dbReference type="VEuPathDB" id="AmoebaDB:DDB_G0289417"/>
<gene>
    <name evidence="1" type="ORF">DDB_G0289417</name>
</gene>
<organism evidence="1 2">
    <name type="scientific">Dictyostelium discoideum</name>
    <name type="common">Social amoeba</name>
    <dbReference type="NCBI Taxonomy" id="44689"/>
    <lineage>
        <taxon>Eukaryota</taxon>
        <taxon>Amoebozoa</taxon>
        <taxon>Evosea</taxon>
        <taxon>Eumycetozoa</taxon>
        <taxon>Dictyostelia</taxon>
        <taxon>Dictyosteliales</taxon>
        <taxon>Dictyosteliaceae</taxon>
        <taxon>Dictyostelium</taxon>
    </lineage>
</organism>
<evidence type="ECO:0000313" key="2">
    <source>
        <dbReference type="Proteomes" id="UP000002195"/>
    </source>
</evidence>
<dbReference type="GeneID" id="8627132"/>
<dbReference type="Proteomes" id="UP000002195">
    <property type="component" value="Unassembled WGS sequence"/>
</dbReference>
<dbReference type="AlphaFoldDB" id="Q54HJ1"/>
<dbReference type="HOGENOM" id="CLU_2763184_0_0_1"/>
<comment type="caution">
    <text evidence="1">The sequence shown here is derived from an EMBL/GenBank/DDBJ whole genome shotgun (WGS) entry which is preliminary data.</text>
</comment>
<accession>Q54HJ1</accession>
<dbReference type="EMBL" id="AAFI02000140">
    <property type="protein sequence ID" value="EAL62736.1"/>
    <property type="molecule type" value="Genomic_DNA"/>
</dbReference>
<dbReference type="KEGG" id="ddi:DDB_G0289417"/>
<dbReference type="OMA" id="QYYLEHY"/>
<dbReference type="PaxDb" id="44689-DDB0188413"/>
<keyword evidence="2" id="KW-1185">Reference proteome</keyword>
<protein>
    <submittedName>
        <fullName evidence="1">Uncharacterized protein</fullName>
    </submittedName>
</protein>
<dbReference type="eggNOG" id="ENOG502RII5">
    <property type="taxonomic scope" value="Eukaryota"/>
</dbReference>
<sequence length="70" mass="8264">MQTLMYSMIQLIQDAALIGEQVYLVAVCQYYLEHYLLKEINDGKEDKDKISWDDFRCNYIEAIKIAKVLN</sequence>
<dbReference type="InParanoid" id="Q54HJ1"/>
<evidence type="ECO:0000313" key="1">
    <source>
        <dbReference type="EMBL" id="EAL62736.1"/>
    </source>
</evidence>
<reference evidence="1 2" key="1">
    <citation type="journal article" date="2005" name="Nature">
        <title>The genome of the social amoeba Dictyostelium discoideum.</title>
        <authorList>
            <consortium name="The Dictyostelium discoideum Sequencing Consortium"/>
            <person name="Eichinger L."/>
            <person name="Pachebat J.A."/>
            <person name="Glockner G."/>
            <person name="Rajandream M.A."/>
            <person name="Sucgang R."/>
            <person name="Berriman M."/>
            <person name="Song J."/>
            <person name="Olsen R."/>
            <person name="Szafranski K."/>
            <person name="Xu Q."/>
            <person name="Tunggal B."/>
            <person name="Kummerfeld S."/>
            <person name="Madera M."/>
            <person name="Konfortov B.A."/>
            <person name="Rivero F."/>
            <person name="Bankier A.T."/>
            <person name="Lehmann R."/>
            <person name="Hamlin N."/>
            <person name="Davies R."/>
            <person name="Gaudet P."/>
            <person name="Fey P."/>
            <person name="Pilcher K."/>
            <person name="Chen G."/>
            <person name="Saunders D."/>
            <person name="Sodergren E."/>
            <person name="Davis P."/>
            <person name="Kerhornou A."/>
            <person name="Nie X."/>
            <person name="Hall N."/>
            <person name="Anjard C."/>
            <person name="Hemphill L."/>
            <person name="Bason N."/>
            <person name="Farbrother P."/>
            <person name="Desany B."/>
            <person name="Just E."/>
            <person name="Morio T."/>
            <person name="Rost R."/>
            <person name="Churcher C."/>
            <person name="Cooper J."/>
            <person name="Haydock S."/>
            <person name="van Driessche N."/>
            <person name="Cronin A."/>
            <person name="Goodhead I."/>
            <person name="Muzny D."/>
            <person name="Mourier T."/>
            <person name="Pain A."/>
            <person name="Lu M."/>
            <person name="Harper D."/>
            <person name="Lindsay R."/>
            <person name="Hauser H."/>
            <person name="James K."/>
            <person name="Quiles M."/>
            <person name="Madan Babu M."/>
            <person name="Saito T."/>
            <person name="Buchrieser C."/>
            <person name="Wardroper A."/>
            <person name="Felder M."/>
            <person name="Thangavelu M."/>
            <person name="Johnson D."/>
            <person name="Knights A."/>
            <person name="Loulseged H."/>
            <person name="Mungall K."/>
            <person name="Oliver K."/>
            <person name="Price C."/>
            <person name="Quail M.A."/>
            <person name="Urushihara H."/>
            <person name="Hernandez J."/>
            <person name="Rabbinowitsch E."/>
            <person name="Steffen D."/>
            <person name="Sanders M."/>
            <person name="Ma J."/>
            <person name="Kohara Y."/>
            <person name="Sharp S."/>
            <person name="Simmonds M."/>
            <person name="Spiegler S."/>
            <person name="Tivey A."/>
            <person name="Sugano S."/>
            <person name="White B."/>
            <person name="Walker D."/>
            <person name="Woodward J."/>
            <person name="Winckler T."/>
            <person name="Tanaka Y."/>
            <person name="Shaulsky G."/>
            <person name="Schleicher M."/>
            <person name="Weinstock G."/>
            <person name="Rosenthal A."/>
            <person name="Cox E.C."/>
            <person name="Chisholm R.L."/>
            <person name="Gibbs R."/>
            <person name="Loomis W.F."/>
            <person name="Platzer M."/>
            <person name="Kay R.R."/>
            <person name="Williams J."/>
            <person name="Dear P.H."/>
            <person name="Noegel A.A."/>
            <person name="Barrell B."/>
            <person name="Kuspa A."/>
        </authorList>
    </citation>
    <scope>NUCLEOTIDE SEQUENCE [LARGE SCALE GENOMIC DNA]</scope>
    <source>
        <strain evidence="1 2">AX4</strain>
    </source>
</reference>
<dbReference type="FunCoup" id="Q54HJ1">
    <property type="interactions" value="877"/>
</dbReference>
<dbReference type="RefSeq" id="XP_636242.1">
    <property type="nucleotide sequence ID" value="XM_631150.1"/>
</dbReference>
<name>Q54HJ1_DICDI</name>
<proteinExistence type="predicted"/>